<keyword evidence="1" id="KW-0135">Cellulose biosynthesis</keyword>
<name>A0A0P1EYT4_9RHOB</name>
<dbReference type="Proteomes" id="UP000051298">
    <property type="component" value="Unassembled WGS sequence"/>
</dbReference>
<reference evidence="2 3" key="1">
    <citation type="submission" date="2015-09" db="EMBL/GenBank/DDBJ databases">
        <authorList>
            <consortium name="Swine Surveillance"/>
        </authorList>
    </citation>
    <scope>NUCLEOTIDE SEQUENCE [LARGE SCALE GENOMIC DNA]</scope>
    <source>
        <strain evidence="2 3">CECT 5294</strain>
    </source>
</reference>
<keyword evidence="1" id="KW-0472">Membrane</keyword>
<evidence type="ECO:0000313" key="3">
    <source>
        <dbReference type="Proteomes" id="UP000051298"/>
    </source>
</evidence>
<dbReference type="AlphaFoldDB" id="A0A0P1EYT4"/>
<dbReference type="EMBL" id="CYRX01000025">
    <property type="protein sequence ID" value="CUH60310.1"/>
    <property type="molecule type" value="Genomic_DNA"/>
</dbReference>
<evidence type="ECO:0000256" key="1">
    <source>
        <dbReference type="RuleBase" id="RU365021"/>
    </source>
</evidence>
<dbReference type="GO" id="GO:0006011">
    <property type="term" value="P:UDP-alpha-D-glucose metabolic process"/>
    <property type="evidence" value="ECO:0007669"/>
    <property type="project" value="InterPro"/>
</dbReference>
<comment type="similarity">
    <text evidence="1">Belongs to the AcsB/BcsB family.</text>
</comment>
<keyword evidence="1" id="KW-0973">c-di-GMP</keyword>
<gene>
    <name evidence="2" type="ORF">THS5294_01599</name>
</gene>
<keyword evidence="1" id="KW-1003">Cell membrane</keyword>
<dbReference type="Pfam" id="PF03170">
    <property type="entry name" value="BcsB"/>
    <property type="match status" value="1"/>
</dbReference>
<dbReference type="InterPro" id="IPR018513">
    <property type="entry name" value="Cell_synthase_bac"/>
</dbReference>
<dbReference type="Gene3D" id="2.60.120.260">
    <property type="entry name" value="Galactose-binding domain-like"/>
    <property type="match status" value="1"/>
</dbReference>
<keyword evidence="1" id="KW-0997">Cell inner membrane</keyword>
<dbReference type="eggNOG" id="ENOG503326Q">
    <property type="taxonomic scope" value="Bacteria"/>
</dbReference>
<proteinExistence type="inferred from homology"/>
<dbReference type="UniPathway" id="UPA00694"/>
<organism evidence="2 3">
    <name type="scientific">Thalassobacter stenotrophicus</name>
    <dbReference type="NCBI Taxonomy" id="266809"/>
    <lineage>
        <taxon>Bacteria</taxon>
        <taxon>Pseudomonadati</taxon>
        <taxon>Pseudomonadota</taxon>
        <taxon>Alphaproteobacteria</taxon>
        <taxon>Rhodobacterales</taxon>
        <taxon>Roseobacteraceae</taxon>
        <taxon>Thalassobacter</taxon>
    </lineage>
</organism>
<dbReference type="GO" id="GO:0030244">
    <property type="term" value="P:cellulose biosynthetic process"/>
    <property type="evidence" value="ECO:0007669"/>
    <property type="project" value="UniProtKB-KW"/>
</dbReference>
<evidence type="ECO:0000313" key="2">
    <source>
        <dbReference type="EMBL" id="CUH60310.1"/>
    </source>
</evidence>
<dbReference type="RefSeq" id="WP_058123319.1">
    <property type="nucleotide sequence ID" value="NZ_CYRX01000025.1"/>
</dbReference>
<sequence length="675" mass="72019">MRLLGLALFTLLVMGLIQFALWTDRDTTSRGLGPLAQADRVLHDFASDVGGRDARPGSRHHTIVVREEDTWGALAGSPGYHRARFNLPREARVEAGTLTLDLTAQLQEEGVARLKININGQRRGELVLPEGKSEHRVTLNLLPADLTQSVVEVTLAANGRFPTAVCTARWSGGMVLRVEPTSHLDITTEAPLTSLGDRMRVSGDPARVVWDAGLEPDTMARMLRFAVHKGTLGGNVGFVAPQAAEGGAVVLSSDDLDVADEQVAATIAPAPSQWPMQPAAGSSLWDAKFFEYRTNWRIPYDLRSTPNGTLPTHFDFDMSLVGLDQADRWMLSVVLNGRAIHTERLSENVTRIARSVALPAEHQGYANVLELRVMNDEPRSGVTCLSGTPVMAQLEAGTRLRGGALSADADVADFGAALPDNLSLVVASAFNAAEATSAVQFLSEAFGPATRWTLGAASERHAPGTVQLILRNTLAQAVAQARDAGAHDLWVLWPRLGDETDAPYALVRITPETDLGAHIRADGGRIAALVSLRPVVQTVKPAQTADTAPRVVLSTQVARLSAPSTGLAPRVPVAAAGAFLGGVFPKRPVMAVFASNFAPKTTAHTRRPRALGLGNRPVPRPDVLATKTMIAAPDLVPMPNPIRPHLIAPLQGPLQPQGPAFMATVATPRTKPVVN</sequence>
<comment type="function">
    <text evidence="1">Binds the cellulose synthase activator, bis-(3'-5') cyclic diguanylic acid (c-di-GMP).</text>
</comment>
<comment type="subunit">
    <text evidence="1">Tightly associated with the cellulose synthase catalytic subunit.</text>
</comment>
<comment type="subcellular location">
    <subcellularLocation>
        <location evidence="1">Cell inner membrane</location>
    </subcellularLocation>
</comment>
<accession>A0A0P1EYT4</accession>
<protein>
    <recommendedName>
        <fullName evidence="1">Cyclic di-GMP-binding protein</fullName>
    </recommendedName>
    <alternativeName>
        <fullName evidence="1">Cellulose synthase regulatory subunit</fullName>
    </alternativeName>
</protein>
<comment type="pathway">
    <text evidence="1">Glycan metabolism; bacterial cellulose biosynthesis.</text>
</comment>
<dbReference type="GO" id="GO:0005886">
    <property type="term" value="C:plasma membrane"/>
    <property type="evidence" value="ECO:0007669"/>
    <property type="project" value="UniProtKB-SubCell"/>
</dbReference>